<dbReference type="PROSITE" id="PS50297">
    <property type="entry name" value="ANK_REP_REGION"/>
    <property type="match status" value="1"/>
</dbReference>
<feature type="region of interest" description="Disordered" evidence="8">
    <location>
        <begin position="384"/>
        <end position="415"/>
    </location>
</feature>
<dbReference type="AlphaFoldDB" id="A0A5N5Q9N7"/>
<sequence length="1205" mass="134349">MDALSLILTQGNIDIADPLWQVRLLAALRIGDVAQIQAFLNDIRTSRKSDTHGAALDDKPALILHFAIRGASCETLELVLANKYISPNLASPPDSGFTALHLASSLGRVEALKMLLDQDGADDTILDSRGQSPLDVAKDLRTAQVLQESQESFRRHFQTVLSRYIQSPNQSNPYGSTELLAILRSPRAKLLELSTLDTTSGTTLLHEAVRRRDQVLVEAAVLAGADVFVRDQRGRGLLDGDKDKGGERIRAFLRQYLNQDVTLIGSTSNDPPFYKGYLSKYANVAKGYNTRWFVLKDDMLSYYRSREDEGLAVRGAISVRTARLKTTPGDKLRFEIHTLAPSAQSSGNSTAVANQKWYMKANHPGEVARWVQMIGRSIEFYQQKDRSQAPLPNSDAESIQSAHGSTRRTKSLRSSVDMLRGWSGLSIHSNNRSRVSVNQPPPPVEPSISQTTREAAEMADNPEDDSRSQSSGDTSTSQIPHDEQFQLQCRSMQMEINLARQLLDQLSLPADSPTRFEEVKAALERSLLSVKDSIDQYVSMANDREAWYATRVEREADARRIWEENVVALANQSERIERELVRSVQINKGQRRFLKNLLGSGGSEDPATPRPTIDVVPPAEDSSPTAETQPPLEAPEVPAPIIIPEPTQAPARSPLATKFLASESEDLLGDDSDTDEFFDAIESGAISGVPSAIIPRPSAALPPSLDPILYQGYQNLRERLPISNDNRPPVSLWAVLKGSIGKDLTKISFPVYFNEPTSMLQRMAEDMEFSECLDAAANERDPHKRIAYVAAFAMSNYSSTIGRIAKPFNPMLGETFEYCRLDKQYRYLSEQVSHHPPMSASWAESPSWNFYGEVDAKNKFMGKSFEIRPTGIVHAELKLPAEWAPNYPPATGELEIGCNKVIEHYSWKKVITNVSGFIVGQPTLDHYGDMTIINHRTGDTCLLTFKPRGWRARDSFEIKGTIQDSSGRVTWELAGRWNSQLVARPAGTGAGDLLPDADSSQYLLLWKNSEKPAMPFNLTPFAITLNDCPPDTLAPYLPPTDCRVRPDQRAFESGRYERANELKALQEEFQRATRRKREIGEIPPHKPRWFKDTVDEDTGERMWQPHHQGDRLEYWAERERVFKQGGKGKAQWENSFNLPGEHVYVVGSSGHDVDFAEPGTSTRTPADKPVIGMKGSPSPCRPVVPSHFRAIMPSHRVLAPPHRSL</sequence>
<feature type="repeat" description="ANK" evidence="6">
    <location>
        <begin position="200"/>
        <end position="232"/>
    </location>
</feature>
<dbReference type="PANTHER" id="PTHR10972">
    <property type="entry name" value="OXYSTEROL-BINDING PROTEIN-RELATED"/>
    <property type="match status" value="1"/>
</dbReference>
<dbReference type="CDD" id="cd13292">
    <property type="entry name" value="PH_Osh1p_Osh2p_yeast"/>
    <property type="match status" value="1"/>
</dbReference>
<dbReference type="InterPro" id="IPR002110">
    <property type="entry name" value="Ankyrin_rpt"/>
</dbReference>
<comment type="similarity">
    <text evidence="1 7">Belongs to the OSBP family.</text>
</comment>
<dbReference type="SUPFAM" id="SSF50729">
    <property type="entry name" value="PH domain-like"/>
    <property type="match status" value="1"/>
</dbReference>
<evidence type="ECO:0000259" key="9">
    <source>
        <dbReference type="PROSITE" id="PS50003"/>
    </source>
</evidence>
<keyword evidence="6" id="KW-0040">ANK repeat</keyword>
<dbReference type="Gene3D" id="2.40.160.120">
    <property type="match status" value="1"/>
</dbReference>
<dbReference type="GO" id="GO:0006897">
    <property type="term" value="P:endocytosis"/>
    <property type="evidence" value="ECO:0007669"/>
    <property type="project" value="TreeGrafter"/>
</dbReference>
<feature type="compositionally biased region" description="Low complexity" evidence="8">
    <location>
        <begin position="468"/>
        <end position="478"/>
    </location>
</feature>
<dbReference type="GO" id="GO:0034727">
    <property type="term" value="P:piecemeal microautophagy of the nucleus"/>
    <property type="evidence" value="ECO:0007669"/>
    <property type="project" value="TreeGrafter"/>
</dbReference>
<dbReference type="Gene3D" id="1.25.40.20">
    <property type="entry name" value="Ankyrin repeat-containing domain"/>
    <property type="match status" value="1"/>
</dbReference>
<dbReference type="GO" id="GO:0006887">
    <property type="term" value="P:exocytosis"/>
    <property type="evidence" value="ECO:0007669"/>
    <property type="project" value="TreeGrafter"/>
</dbReference>
<dbReference type="Pfam" id="PF12796">
    <property type="entry name" value="Ank_2"/>
    <property type="match status" value="1"/>
</dbReference>
<keyword evidence="3" id="KW-0597">Phosphoprotein</keyword>
<dbReference type="PANTHER" id="PTHR10972:SF205">
    <property type="entry name" value="OXYSTEROL-BINDING PROTEIN 1"/>
    <property type="match status" value="1"/>
</dbReference>
<feature type="region of interest" description="Disordered" evidence="8">
    <location>
        <begin position="430"/>
        <end position="480"/>
    </location>
</feature>
<organism evidence="10 11">
    <name type="scientific">Ceratobasidium theobromae</name>
    <dbReference type="NCBI Taxonomy" id="1582974"/>
    <lineage>
        <taxon>Eukaryota</taxon>
        <taxon>Fungi</taxon>
        <taxon>Dikarya</taxon>
        <taxon>Basidiomycota</taxon>
        <taxon>Agaricomycotina</taxon>
        <taxon>Agaricomycetes</taxon>
        <taxon>Cantharellales</taxon>
        <taxon>Ceratobasidiaceae</taxon>
        <taxon>Ceratobasidium</taxon>
    </lineage>
</organism>
<proteinExistence type="inferred from homology"/>
<evidence type="ECO:0000256" key="7">
    <source>
        <dbReference type="RuleBase" id="RU003844"/>
    </source>
</evidence>
<dbReference type="InterPro" id="IPR018494">
    <property type="entry name" value="Oxysterol-bd_CS"/>
</dbReference>
<dbReference type="GO" id="GO:0005829">
    <property type="term" value="C:cytosol"/>
    <property type="evidence" value="ECO:0007669"/>
    <property type="project" value="TreeGrafter"/>
</dbReference>
<dbReference type="EMBL" id="SSOP01000453">
    <property type="protein sequence ID" value="KAB5588445.1"/>
    <property type="molecule type" value="Genomic_DNA"/>
</dbReference>
<gene>
    <name evidence="10" type="ORF">CTheo_8115</name>
</gene>
<evidence type="ECO:0000256" key="5">
    <source>
        <dbReference type="ARBA" id="ARBA00023121"/>
    </source>
</evidence>
<dbReference type="InterPro" id="IPR036770">
    <property type="entry name" value="Ankyrin_rpt-contain_sf"/>
</dbReference>
<evidence type="ECO:0000256" key="1">
    <source>
        <dbReference type="ARBA" id="ARBA00008842"/>
    </source>
</evidence>
<protein>
    <submittedName>
        <fullName evidence="10">SWH1-protein of an oxysterol-binding family protein</fullName>
    </submittedName>
</protein>
<feature type="region of interest" description="Disordered" evidence="8">
    <location>
        <begin position="1157"/>
        <end position="1179"/>
    </location>
</feature>
<evidence type="ECO:0000313" key="10">
    <source>
        <dbReference type="EMBL" id="KAB5588445.1"/>
    </source>
</evidence>
<dbReference type="GO" id="GO:0006869">
    <property type="term" value="P:lipid transport"/>
    <property type="evidence" value="ECO:0007669"/>
    <property type="project" value="UniProtKB-KW"/>
</dbReference>
<dbReference type="OrthoDB" id="1854502at2759"/>
<dbReference type="InterPro" id="IPR000648">
    <property type="entry name" value="Oxysterol-bd"/>
</dbReference>
<dbReference type="Gene3D" id="2.30.29.30">
    <property type="entry name" value="Pleckstrin-homology domain (PH domain)/Phosphotyrosine-binding domain (PTB)"/>
    <property type="match status" value="1"/>
</dbReference>
<dbReference type="PROSITE" id="PS50003">
    <property type="entry name" value="PH_DOMAIN"/>
    <property type="match status" value="1"/>
</dbReference>
<dbReference type="Proteomes" id="UP000383932">
    <property type="component" value="Unassembled WGS sequence"/>
</dbReference>
<name>A0A5N5Q9N7_9AGAM</name>
<dbReference type="GO" id="GO:0030011">
    <property type="term" value="P:maintenance of cell polarity"/>
    <property type="evidence" value="ECO:0007669"/>
    <property type="project" value="TreeGrafter"/>
</dbReference>
<dbReference type="Pfam" id="PF00169">
    <property type="entry name" value="PH"/>
    <property type="match status" value="1"/>
</dbReference>
<comment type="caution">
    <text evidence="10">The sequence shown here is derived from an EMBL/GenBank/DDBJ whole genome shotgun (WGS) entry which is preliminary data.</text>
</comment>
<dbReference type="SUPFAM" id="SSF144000">
    <property type="entry name" value="Oxysterol-binding protein-like"/>
    <property type="match status" value="1"/>
</dbReference>
<evidence type="ECO:0000256" key="4">
    <source>
        <dbReference type="ARBA" id="ARBA00023055"/>
    </source>
</evidence>
<keyword evidence="4" id="KW-0445">Lipid transport</keyword>
<dbReference type="InterPro" id="IPR001849">
    <property type="entry name" value="PH_domain"/>
</dbReference>
<evidence type="ECO:0000256" key="2">
    <source>
        <dbReference type="ARBA" id="ARBA00022448"/>
    </source>
</evidence>
<feature type="repeat" description="ANK" evidence="6">
    <location>
        <begin position="95"/>
        <end position="128"/>
    </location>
</feature>
<dbReference type="SMART" id="SM00248">
    <property type="entry name" value="ANK"/>
    <property type="match status" value="2"/>
</dbReference>
<keyword evidence="11" id="KW-1185">Reference proteome</keyword>
<dbReference type="PROSITE" id="PS50088">
    <property type="entry name" value="ANK_REPEAT"/>
    <property type="match status" value="2"/>
</dbReference>
<dbReference type="InterPro" id="IPR037239">
    <property type="entry name" value="OSBP_sf"/>
</dbReference>
<evidence type="ECO:0000256" key="3">
    <source>
        <dbReference type="ARBA" id="ARBA00022553"/>
    </source>
</evidence>
<dbReference type="PROSITE" id="PS01013">
    <property type="entry name" value="OSBP"/>
    <property type="match status" value="1"/>
</dbReference>
<dbReference type="SMART" id="SM00233">
    <property type="entry name" value="PH"/>
    <property type="match status" value="1"/>
</dbReference>
<feature type="region of interest" description="Disordered" evidence="8">
    <location>
        <begin position="596"/>
        <end position="638"/>
    </location>
</feature>
<keyword evidence="2" id="KW-0813">Transport</keyword>
<dbReference type="GO" id="GO:0097038">
    <property type="term" value="C:perinuclear endoplasmic reticulum"/>
    <property type="evidence" value="ECO:0007669"/>
    <property type="project" value="TreeGrafter"/>
</dbReference>
<accession>A0A5N5Q9N7</accession>
<dbReference type="GO" id="GO:0032934">
    <property type="term" value="F:sterol binding"/>
    <property type="evidence" value="ECO:0007669"/>
    <property type="project" value="TreeGrafter"/>
</dbReference>
<dbReference type="FunFam" id="2.40.160.120:FF:000017">
    <property type="entry name" value="Oxysterol-binding protein homolog C2F12.05c"/>
    <property type="match status" value="1"/>
</dbReference>
<dbReference type="Pfam" id="PF01237">
    <property type="entry name" value="Oxysterol_BP"/>
    <property type="match status" value="1"/>
</dbReference>
<reference evidence="10 11" key="1">
    <citation type="journal article" date="2019" name="Fungal Biol. Biotechnol.">
        <title>Draft genome sequence of fastidious pathogen Ceratobasidium theobromae, which causes vascular-streak dieback in Theobroma cacao.</title>
        <authorList>
            <person name="Ali S.S."/>
            <person name="Asman A."/>
            <person name="Shao J."/>
            <person name="Firmansyah A.P."/>
            <person name="Susilo A.W."/>
            <person name="Rosmana A."/>
            <person name="McMahon P."/>
            <person name="Junaid M."/>
            <person name="Guest D."/>
            <person name="Kheng T.Y."/>
            <person name="Meinhardt L.W."/>
            <person name="Bailey B.A."/>
        </authorList>
    </citation>
    <scope>NUCLEOTIDE SEQUENCE [LARGE SCALE GENOMIC DNA]</scope>
    <source>
        <strain evidence="10 11">CT2</strain>
    </source>
</reference>
<feature type="domain" description="PH" evidence="9">
    <location>
        <begin position="271"/>
        <end position="379"/>
    </location>
</feature>
<feature type="compositionally biased region" description="Polar residues" evidence="8">
    <location>
        <begin position="395"/>
        <end position="404"/>
    </location>
</feature>
<evidence type="ECO:0000256" key="6">
    <source>
        <dbReference type="PROSITE-ProRule" id="PRU00023"/>
    </source>
</evidence>
<dbReference type="SUPFAM" id="SSF48403">
    <property type="entry name" value="Ankyrin repeat"/>
    <property type="match status" value="1"/>
</dbReference>
<evidence type="ECO:0000313" key="11">
    <source>
        <dbReference type="Proteomes" id="UP000383932"/>
    </source>
</evidence>
<dbReference type="GO" id="GO:0005886">
    <property type="term" value="C:plasma membrane"/>
    <property type="evidence" value="ECO:0007669"/>
    <property type="project" value="TreeGrafter"/>
</dbReference>
<keyword evidence="5" id="KW-0446">Lipid-binding</keyword>
<evidence type="ECO:0000256" key="8">
    <source>
        <dbReference type="SAM" id="MobiDB-lite"/>
    </source>
</evidence>
<dbReference type="GO" id="GO:0005635">
    <property type="term" value="C:nuclear envelope"/>
    <property type="evidence" value="ECO:0007669"/>
    <property type="project" value="TreeGrafter"/>
</dbReference>
<dbReference type="InterPro" id="IPR011993">
    <property type="entry name" value="PH-like_dom_sf"/>
</dbReference>